<name>A0A1J4JYM1_9EUKA</name>
<keyword evidence="3" id="KW-1185">Reference proteome</keyword>
<dbReference type="RefSeq" id="XP_068357399.1">
    <property type="nucleotide sequence ID" value="XM_068506057.1"/>
</dbReference>
<dbReference type="Proteomes" id="UP000179807">
    <property type="component" value="Unassembled WGS sequence"/>
</dbReference>
<reference evidence="2" key="1">
    <citation type="submission" date="2016-10" db="EMBL/GenBank/DDBJ databases">
        <authorList>
            <person name="Benchimol M."/>
            <person name="Almeida L.G."/>
            <person name="Vasconcelos A.T."/>
            <person name="Perreira-Neves A."/>
            <person name="Rosa I.A."/>
            <person name="Tasca T."/>
            <person name="Bogo M.R."/>
            <person name="de Souza W."/>
        </authorList>
    </citation>
    <scope>NUCLEOTIDE SEQUENCE [LARGE SCALE GENOMIC DNA]</scope>
    <source>
        <strain evidence="2">K</strain>
    </source>
</reference>
<evidence type="ECO:0000313" key="3">
    <source>
        <dbReference type="Proteomes" id="UP000179807"/>
    </source>
</evidence>
<comment type="caution">
    <text evidence="2">The sequence shown here is derived from an EMBL/GenBank/DDBJ whole genome shotgun (WGS) entry which is preliminary data.</text>
</comment>
<dbReference type="EMBL" id="MLAK01000799">
    <property type="protein sequence ID" value="OHT04263.1"/>
    <property type="molecule type" value="Genomic_DNA"/>
</dbReference>
<evidence type="ECO:0000313" key="2">
    <source>
        <dbReference type="EMBL" id="OHT04263.1"/>
    </source>
</evidence>
<protein>
    <submittedName>
        <fullName evidence="2">Uncharacterized protein</fullName>
    </submittedName>
</protein>
<organism evidence="2 3">
    <name type="scientific">Tritrichomonas foetus</name>
    <dbReference type="NCBI Taxonomy" id="1144522"/>
    <lineage>
        <taxon>Eukaryota</taxon>
        <taxon>Metamonada</taxon>
        <taxon>Parabasalia</taxon>
        <taxon>Tritrichomonadida</taxon>
        <taxon>Tritrichomonadidae</taxon>
        <taxon>Tritrichomonas</taxon>
    </lineage>
</organism>
<dbReference type="AlphaFoldDB" id="A0A1J4JYM1"/>
<dbReference type="GeneID" id="94840761"/>
<dbReference type="VEuPathDB" id="TrichDB:TRFO_28242"/>
<proteinExistence type="predicted"/>
<evidence type="ECO:0000256" key="1">
    <source>
        <dbReference type="SAM" id="MobiDB-lite"/>
    </source>
</evidence>
<gene>
    <name evidence="2" type="ORF">TRFO_28242</name>
</gene>
<feature type="region of interest" description="Disordered" evidence="1">
    <location>
        <begin position="151"/>
        <end position="176"/>
    </location>
</feature>
<sequence>MHRSNIQDSIYHLACAQLGKDDDAAELLANATGLFLDAFFSNLNERLNEVKESEEAFETEEILNGNVVYPAYEVINTNQICSTLEKMKFKNLAKKIEQESIQINYRKRDEAFAKVKSLPFVSNDDHLILARDLVENGIMTTAEEAHKRMLEKRKPVKKKKNVKPPRKTKKRSSFFF</sequence>
<accession>A0A1J4JYM1</accession>